<dbReference type="InterPro" id="IPR004360">
    <property type="entry name" value="Glyas_Fos-R_dOase_dom"/>
</dbReference>
<dbReference type="SUPFAM" id="SSF54593">
    <property type="entry name" value="Glyoxalase/Bleomycin resistance protein/Dihydroxybiphenyl dioxygenase"/>
    <property type="match status" value="1"/>
</dbReference>
<dbReference type="Pfam" id="PF00903">
    <property type="entry name" value="Glyoxalase"/>
    <property type="match status" value="1"/>
</dbReference>
<dbReference type="AlphaFoldDB" id="A0A451G4R3"/>
<dbReference type="InterPro" id="IPR029068">
    <property type="entry name" value="Glyas_Bleomycin-R_OHBP_Dase"/>
</dbReference>
<protein>
    <submittedName>
        <fullName evidence="2">VOC family protein</fullName>
    </submittedName>
</protein>
<feature type="domain" description="VOC" evidence="1">
    <location>
        <begin position="2"/>
        <end position="126"/>
    </location>
</feature>
<dbReference type="KEGG" id="htr:EPV75_01715"/>
<evidence type="ECO:0000313" key="3">
    <source>
        <dbReference type="Proteomes" id="UP000285478"/>
    </source>
</evidence>
<dbReference type="InterPro" id="IPR037523">
    <property type="entry name" value="VOC_core"/>
</dbReference>
<gene>
    <name evidence="2" type="ORF">EPV75_01715</name>
</gene>
<name>A0A451G4R3_9GAMM</name>
<dbReference type="EMBL" id="CP035033">
    <property type="protein sequence ID" value="QAB14472.1"/>
    <property type="molecule type" value="Genomic_DNA"/>
</dbReference>
<accession>A0A451G4R3</accession>
<evidence type="ECO:0000313" key="2">
    <source>
        <dbReference type="EMBL" id="QAB14472.1"/>
    </source>
</evidence>
<dbReference type="PANTHER" id="PTHR36503">
    <property type="entry name" value="BLR2520 PROTEIN"/>
    <property type="match status" value="1"/>
</dbReference>
<reference evidence="2 3" key="1">
    <citation type="journal article" date="2018" name="Environ. Microbiol.">
        <title>Genomes of ubiquitous marine and hypersaline Hydrogenovibrio, Thiomicrorhabdus and Thiomicrospira spp. encode a diversity of mechanisms to sustain chemolithoautotrophy in heterogeneous environments.</title>
        <authorList>
            <person name="Scott K.M."/>
            <person name="Williams J."/>
            <person name="Porter C.M.B."/>
            <person name="Russel S."/>
            <person name="Harmer T.L."/>
            <person name="Paul J.H."/>
            <person name="Antonen K.M."/>
            <person name="Bridges M.K."/>
            <person name="Camper G.J."/>
            <person name="Campla C.K."/>
            <person name="Casella L.G."/>
            <person name="Chase E."/>
            <person name="Conrad J.W."/>
            <person name="Cruz M.C."/>
            <person name="Dunlap D.S."/>
            <person name="Duran L."/>
            <person name="Fahsbender E.M."/>
            <person name="Goldsmith D.B."/>
            <person name="Keeley R.F."/>
            <person name="Kondoff M.R."/>
            <person name="Kussy B.I."/>
            <person name="Lane M.K."/>
            <person name="Lawler S."/>
            <person name="Leigh B.A."/>
            <person name="Lewis C."/>
            <person name="Lostal L.M."/>
            <person name="Marking D."/>
            <person name="Mancera P.A."/>
            <person name="McClenthan E.C."/>
            <person name="McIntyre E.A."/>
            <person name="Mine J.A."/>
            <person name="Modi S."/>
            <person name="Moore B.D."/>
            <person name="Morgan W.A."/>
            <person name="Nelson K.M."/>
            <person name="Nguyen K.N."/>
            <person name="Ogburn N."/>
            <person name="Parrino D.G."/>
            <person name="Pedapudi A.D."/>
            <person name="Pelham R.P."/>
            <person name="Preece A.M."/>
            <person name="Rampersad E.A."/>
            <person name="Richardson J.C."/>
            <person name="Rodgers C.M."/>
            <person name="Schaffer B.L."/>
            <person name="Sheridan N.E."/>
            <person name="Solone M.R."/>
            <person name="Staley Z.R."/>
            <person name="Tabuchi M."/>
            <person name="Waide R.J."/>
            <person name="Wanjugi P.W."/>
            <person name="Young S."/>
            <person name="Clum A."/>
            <person name="Daum C."/>
            <person name="Huntemann M."/>
            <person name="Ivanova N."/>
            <person name="Kyrpides N."/>
            <person name="Mikhailova N."/>
            <person name="Palaniappan K."/>
            <person name="Pillay M."/>
            <person name="Reddy T.B.K."/>
            <person name="Shapiro N."/>
            <person name="Stamatis D."/>
            <person name="Varghese N."/>
            <person name="Woyke T."/>
            <person name="Boden R."/>
            <person name="Freyermuth S.K."/>
            <person name="Kerfeld C.A."/>
        </authorList>
    </citation>
    <scope>NUCLEOTIDE SEQUENCE [LARGE SCALE GENOMIC DNA]</scope>
    <source>
        <strain evidence="2 3">JR-2</strain>
    </source>
</reference>
<dbReference type="PANTHER" id="PTHR36503:SF3">
    <property type="entry name" value="BLR0126 PROTEIN"/>
    <property type="match status" value="1"/>
</dbReference>
<dbReference type="Gene3D" id="3.10.180.10">
    <property type="entry name" value="2,3-Dihydroxybiphenyl 1,2-Dioxygenase, domain 1"/>
    <property type="match status" value="1"/>
</dbReference>
<proteinExistence type="predicted"/>
<dbReference type="RefSeq" id="WP_127120205.1">
    <property type="nucleotide sequence ID" value="NZ_CP035033.1"/>
</dbReference>
<evidence type="ECO:0000259" key="1">
    <source>
        <dbReference type="PROSITE" id="PS51819"/>
    </source>
</evidence>
<dbReference type="Proteomes" id="UP000285478">
    <property type="component" value="Chromosome"/>
</dbReference>
<dbReference type="PROSITE" id="PS51819">
    <property type="entry name" value="VOC"/>
    <property type="match status" value="1"/>
</dbReference>
<keyword evidence="3" id="KW-1185">Reference proteome</keyword>
<organism evidence="2 3">
    <name type="scientific">Hydrogenovibrio thermophilus</name>
    <dbReference type="NCBI Taxonomy" id="265883"/>
    <lineage>
        <taxon>Bacteria</taxon>
        <taxon>Pseudomonadati</taxon>
        <taxon>Pseudomonadota</taxon>
        <taxon>Gammaproteobacteria</taxon>
        <taxon>Thiotrichales</taxon>
        <taxon>Piscirickettsiaceae</taxon>
        <taxon>Hydrogenovibrio</taxon>
    </lineage>
</organism>
<sequence length="130" mass="14503">MKLSYSILYVEDVKRSMDFYQKAFGIEPRFLHEGGDYAEMETGDTTLAFCAHELAEQIIRQPYQHAHPNQPIASQITLEPDSVKSAFEAAVAAGATIRAEPEVKPWNFEVAILQDPDGHLIELAKELAKG</sequence>